<organism evidence="1 4">
    <name type="scientific">Dentiradicibacter hellwigii</name>
    <dbReference type="NCBI Taxonomy" id="3149053"/>
    <lineage>
        <taxon>Bacteria</taxon>
        <taxon>Pseudomonadati</taxon>
        <taxon>Pseudomonadota</taxon>
        <taxon>Betaproteobacteria</taxon>
        <taxon>Rhodocyclales</taxon>
        <taxon>Rhodocyclaceae</taxon>
        <taxon>Dentiradicibacter</taxon>
    </lineage>
</organism>
<evidence type="ECO:0000313" key="1">
    <source>
        <dbReference type="EMBL" id="MFA9948753.1"/>
    </source>
</evidence>
<evidence type="ECO:0000313" key="3">
    <source>
        <dbReference type="EMBL" id="MFA9951125.1"/>
    </source>
</evidence>
<reference evidence="1" key="2">
    <citation type="journal article" date="2025" name="Int. J. Syst. Evol. Microbiol.">
        <title>Dentiradicibacter hellwigii gen. nov., sp. nov., isolated from a secondary infected root canal in the human oral cavity.</title>
        <authorList>
            <person name="Bartsch S."/>
            <person name="Wittmer A."/>
            <person name="Weber A.K."/>
            <person name="Neumann-Schaal M."/>
            <person name="Wolf J."/>
            <person name="Gronow S."/>
            <person name="Turnbull J.D."/>
            <person name="Tennert C."/>
            <person name="Hacker G."/>
            <person name="Cieplik F."/>
            <person name="Al-Ahmad A."/>
        </authorList>
    </citation>
    <scope>NUCLEOTIDE SEQUENCE</scope>
    <source>
        <strain evidence="1">Wk13</strain>
    </source>
</reference>
<keyword evidence="4" id="KW-1185">Reference proteome</keyword>
<sequence>MMQTNTNTQTLIKNEIAALHNIQQNIGAEPTNWIRCMYSDERCYCIEHPTGKNLLAVCLDLYDWQRGGCFVEGFDDDAYFRDALRLSVTPANKQAYKKTWSAVRALLNGRTVVLGGYCIDAAAHLAAAKKTQYGFEPYEINLAPEVLQ</sequence>
<dbReference type="Proteomes" id="UP001574673">
    <property type="component" value="Unassembled WGS sequence"/>
</dbReference>
<dbReference type="EMBL" id="JBEUWX010000003">
    <property type="protein sequence ID" value="MFA9951125.1"/>
    <property type="molecule type" value="Genomic_DNA"/>
</dbReference>
<gene>
    <name evidence="1" type="ORF">ABCS64_00165</name>
    <name evidence="2" type="ORF">ABCS64_02080</name>
    <name evidence="3" type="ORF">ABCS64_12460</name>
</gene>
<protein>
    <recommendedName>
        <fullName evidence="5">Phage protein</fullName>
    </recommendedName>
</protein>
<comment type="caution">
    <text evidence="1">The sequence shown here is derived from an EMBL/GenBank/DDBJ whole genome shotgun (WGS) entry which is preliminary data.</text>
</comment>
<proteinExistence type="predicted"/>
<evidence type="ECO:0008006" key="5">
    <source>
        <dbReference type="Google" id="ProtNLM"/>
    </source>
</evidence>
<dbReference type="EMBL" id="JBEUWX010000001">
    <property type="protein sequence ID" value="MFA9948753.1"/>
    <property type="molecule type" value="Genomic_DNA"/>
</dbReference>
<evidence type="ECO:0000313" key="2">
    <source>
        <dbReference type="EMBL" id="MFA9949127.1"/>
    </source>
</evidence>
<accession>A0ABV4UBX1</accession>
<name>A0ABV4UBX1_9RHOO</name>
<dbReference type="EMBL" id="JBEUWX010000001">
    <property type="protein sequence ID" value="MFA9949127.1"/>
    <property type="molecule type" value="Genomic_DNA"/>
</dbReference>
<dbReference type="RefSeq" id="WP_418889927.1">
    <property type="nucleotide sequence ID" value="NZ_JBEUWX010000001.1"/>
</dbReference>
<evidence type="ECO:0000313" key="4">
    <source>
        <dbReference type="Proteomes" id="UP001574673"/>
    </source>
</evidence>
<reference evidence="4" key="1">
    <citation type="submission" date="2024-06" db="EMBL/GenBank/DDBJ databases">
        <title>Radixoralia hellwigii gen. nov., sp nov., isolated from a root canal in the human oral cavity.</title>
        <authorList>
            <person name="Bartsch S."/>
            <person name="Wittmer A."/>
            <person name="Schulz A.-K."/>
            <person name="Neumann-Schaal M."/>
            <person name="Wolf J."/>
            <person name="Gronow S."/>
            <person name="Tennert C."/>
            <person name="Haecker G."/>
            <person name="Cieplik F."/>
            <person name="Al-Ahmad A."/>
        </authorList>
    </citation>
    <scope>NUCLEOTIDE SEQUENCE [LARGE SCALE GENOMIC DNA]</scope>
    <source>
        <strain evidence="4">Wk13</strain>
    </source>
</reference>